<gene>
    <name evidence="2" type="ORF">GCM10010326_62600</name>
</gene>
<sequence>MQRVSDIHVTVPDQRSKGCAQGRSGRPGGQRPVGPVLIDLDELRFRAQAQHPGDDVPSPRFLPELGRLAEAVNSEAGLTPQGAAAVRERLVSALEQQTRLAALAQEAPETAATHIRNPVFISGLPGSGASMLQNLLVEHPSVDSPTLWEMLYPVSPGAGSPGRRMLIGQARAHVEASRHPVRHRTVGRFREATRPGGCHQLLANAFQSPVSGMYLRIPEYVRELEAADLTAAYAFHREQLQAITSRIPVASLVLRAPFHAARVDDLLRVYPDARIIRVHRDPAALVTITAGLSAGLRRTTSSRVAPKEVGREWADHIERHLARTSQAGRRLGPDRLLDVRHADLVAAPAATVRRVLQFIGVEPTPAVLDNVECLARATAAPTPNAHRFQADDFGLSTDELRERFASHIETYAL</sequence>
<dbReference type="Pfam" id="PF13469">
    <property type="entry name" value="Sulfotransfer_3"/>
    <property type="match status" value="1"/>
</dbReference>
<evidence type="ECO:0000313" key="3">
    <source>
        <dbReference type="Proteomes" id="UP000600946"/>
    </source>
</evidence>
<proteinExistence type="predicted"/>
<keyword evidence="3" id="KW-1185">Reference proteome</keyword>
<dbReference type="Gene3D" id="3.40.50.300">
    <property type="entry name" value="P-loop containing nucleotide triphosphate hydrolases"/>
    <property type="match status" value="1"/>
</dbReference>
<feature type="region of interest" description="Disordered" evidence="1">
    <location>
        <begin position="1"/>
        <end position="34"/>
    </location>
</feature>
<feature type="compositionally biased region" description="Low complexity" evidence="1">
    <location>
        <begin position="21"/>
        <end position="34"/>
    </location>
</feature>
<accession>A0ABQ3ANB1</accession>
<dbReference type="InterPro" id="IPR027417">
    <property type="entry name" value="P-loop_NTPase"/>
</dbReference>
<evidence type="ECO:0000313" key="2">
    <source>
        <dbReference type="EMBL" id="GGY59230.1"/>
    </source>
</evidence>
<dbReference type="Proteomes" id="UP000600946">
    <property type="component" value="Unassembled WGS sequence"/>
</dbReference>
<dbReference type="GeneID" id="96294158"/>
<dbReference type="PANTHER" id="PTHR36451:SF1">
    <property type="entry name" value="OMEGA-HYDROXY-BETA-DIHYDROMENAQUINONE-9 SULFOTRANSFERASE STF3"/>
    <property type="match status" value="1"/>
</dbReference>
<dbReference type="EMBL" id="BMUU01000013">
    <property type="protein sequence ID" value="GGY59230.1"/>
    <property type="molecule type" value="Genomic_DNA"/>
</dbReference>
<protein>
    <submittedName>
        <fullName evidence="2">Sulfotransferase</fullName>
    </submittedName>
</protein>
<dbReference type="InterPro" id="IPR052736">
    <property type="entry name" value="Stf3_sulfotransferase"/>
</dbReference>
<name>A0ABQ3ANB1_9ACTN</name>
<dbReference type="SUPFAM" id="SSF52540">
    <property type="entry name" value="P-loop containing nucleoside triphosphate hydrolases"/>
    <property type="match status" value="1"/>
</dbReference>
<comment type="caution">
    <text evidence="2">The sequence shown here is derived from an EMBL/GenBank/DDBJ whole genome shotgun (WGS) entry which is preliminary data.</text>
</comment>
<dbReference type="RefSeq" id="WP_190028848.1">
    <property type="nucleotide sequence ID" value="NZ_BMUU01000013.1"/>
</dbReference>
<reference evidence="3" key="1">
    <citation type="journal article" date="2019" name="Int. J. Syst. Evol. Microbiol.">
        <title>The Global Catalogue of Microorganisms (GCM) 10K type strain sequencing project: providing services to taxonomists for standard genome sequencing and annotation.</title>
        <authorList>
            <consortium name="The Broad Institute Genomics Platform"/>
            <consortium name="The Broad Institute Genome Sequencing Center for Infectious Disease"/>
            <person name="Wu L."/>
            <person name="Ma J."/>
        </authorList>
    </citation>
    <scope>NUCLEOTIDE SEQUENCE [LARGE SCALE GENOMIC DNA]</scope>
    <source>
        <strain evidence="3">JCM 4594</strain>
    </source>
</reference>
<evidence type="ECO:0000256" key="1">
    <source>
        <dbReference type="SAM" id="MobiDB-lite"/>
    </source>
</evidence>
<dbReference type="PANTHER" id="PTHR36451">
    <property type="entry name" value="PAPS-DEPENDENT SULFOTRANSFERASE STF3"/>
    <property type="match status" value="1"/>
</dbReference>
<organism evidence="2 3">
    <name type="scientific">Streptomyces xanthochromogenes</name>
    <dbReference type="NCBI Taxonomy" id="67384"/>
    <lineage>
        <taxon>Bacteria</taxon>
        <taxon>Bacillati</taxon>
        <taxon>Actinomycetota</taxon>
        <taxon>Actinomycetes</taxon>
        <taxon>Kitasatosporales</taxon>
        <taxon>Streptomycetaceae</taxon>
        <taxon>Streptomyces</taxon>
    </lineage>
</organism>